<feature type="compositionally biased region" description="Basic and acidic residues" evidence="1">
    <location>
        <begin position="84"/>
        <end position="94"/>
    </location>
</feature>
<evidence type="ECO:0000256" key="1">
    <source>
        <dbReference type="SAM" id="MobiDB-lite"/>
    </source>
</evidence>
<accession>A0AAV8UPG2</accession>
<feature type="region of interest" description="Disordered" evidence="1">
    <location>
        <begin position="84"/>
        <end position="118"/>
    </location>
</feature>
<feature type="compositionally biased region" description="Polar residues" evidence="1">
    <location>
        <begin position="96"/>
        <end position="105"/>
    </location>
</feature>
<dbReference type="Proteomes" id="UP001157974">
    <property type="component" value="Unassembled WGS sequence"/>
</dbReference>
<evidence type="ECO:0000313" key="2">
    <source>
        <dbReference type="EMBL" id="KAJ8904445.1"/>
    </source>
</evidence>
<gene>
    <name evidence="2" type="ORF">NDN08_000963</name>
</gene>
<organism evidence="2 3">
    <name type="scientific">Rhodosorus marinus</name>
    <dbReference type="NCBI Taxonomy" id="101924"/>
    <lineage>
        <taxon>Eukaryota</taxon>
        <taxon>Rhodophyta</taxon>
        <taxon>Stylonematophyceae</taxon>
        <taxon>Stylonematales</taxon>
        <taxon>Stylonemataceae</taxon>
        <taxon>Rhodosorus</taxon>
    </lineage>
</organism>
<comment type="caution">
    <text evidence="2">The sequence shown here is derived from an EMBL/GenBank/DDBJ whole genome shotgun (WGS) entry which is preliminary data.</text>
</comment>
<protein>
    <recommendedName>
        <fullName evidence="4">GYF domain-containing protein</fullName>
    </recommendedName>
</protein>
<reference evidence="2 3" key="1">
    <citation type="journal article" date="2023" name="Nat. Commun.">
        <title>Origin of minicircular mitochondrial genomes in red algae.</title>
        <authorList>
            <person name="Lee Y."/>
            <person name="Cho C.H."/>
            <person name="Lee Y.M."/>
            <person name="Park S.I."/>
            <person name="Yang J.H."/>
            <person name="West J.A."/>
            <person name="Bhattacharya D."/>
            <person name="Yoon H.S."/>
        </authorList>
    </citation>
    <scope>NUCLEOTIDE SEQUENCE [LARGE SCALE GENOMIC DNA]</scope>
    <source>
        <strain evidence="2 3">CCMP1338</strain>
        <tissue evidence="2">Whole cell</tissue>
    </source>
</reference>
<keyword evidence="3" id="KW-1185">Reference proteome</keyword>
<dbReference type="AlphaFoldDB" id="A0AAV8UPG2"/>
<name>A0AAV8UPG2_9RHOD</name>
<evidence type="ECO:0008006" key="4">
    <source>
        <dbReference type="Google" id="ProtNLM"/>
    </source>
</evidence>
<evidence type="ECO:0000313" key="3">
    <source>
        <dbReference type="Proteomes" id="UP001157974"/>
    </source>
</evidence>
<proteinExistence type="predicted"/>
<dbReference type="EMBL" id="JAMWBK010000006">
    <property type="protein sequence ID" value="KAJ8904445.1"/>
    <property type="molecule type" value="Genomic_DNA"/>
</dbReference>
<sequence>MGLFRRQKVEYFYLEKNLKGNTLKYGPFTFEQMATVYKESQIAGDTYIWTNEKCFVDDKGRPARAAAWTMIGDMPEEWQEKLEEAAATANDRRQKMNTGETSFGTKGSGMGPPPVPML</sequence>